<keyword evidence="2" id="KW-1185">Reference proteome</keyword>
<dbReference type="EMBL" id="KB446538">
    <property type="protein sequence ID" value="EME45041.1"/>
    <property type="molecule type" value="Genomic_DNA"/>
</dbReference>
<protein>
    <submittedName>
        <fullName evidence="1">Uncharacterized protein</fullName>
    </submittedName>
</protein>
<organism evidence="1 2">
    <name type="scientific">Dothistroma septosporum (strain NZE10 / CBS 128990)</name>
    <name type="common">Red band needle blight fungus</name>
    <name type="synonym">Mycosphaerella pini</name>
    <dbReference type="NCBI Taxonomy" id="675120"/>
    <lineage>
        <taxon>Eukaryota</taxon>
        <taxon>Fungi</taxon>
        <taxon>Dikarya</taxon>
        <taxon>Ascomycota</taxon>
        <taxon>Pezizomycotina</taxon>
        <taxon>Dothideomycetes</taxon>
        <taxon>Dothideomycetidae</taxon>
        <taxon>Mycosphaerellales</taxon>
        <taxon>Mycosphaerellaceae</taxon>
        <taxon>Dothistroma</taxon>
    </lineage>
</organism>
<sequence length="139" mass="14287">MTVDGGACRALQNSLRSSSSQGQLQGPPHNGYSSVKVLQAVPTTAALSLALPSRVYLYGTLVKLSFGGVCSPSQKSTSFATAEPVSSLSLLQREFDPGEDRALDENRGAHAGVHTSVGKVVVGVEDVSSAKTIPKGDGS</sequence>
<accession>N1PNP7</accession>
<name>N1PNP7_DOTSN</name>
<gene>
    <name evidence="1" type="ORF">DOTSEDRAFT_79177</name>
</gene>
<reference evidence="1 2" key="2">
    <citation type="journal article" date="2012" name="PLoS Pathog.">
        <title>Diverse lifestyles and strategies of plant pathogenesis encoded in the genomes of eighteen Dothideomycetes fungi.</title>
        <authorList>
            <person name="Ohm R.A."/>
            <person name="Feau N."/>
            <person name="Henrissat B."/>
            <person name="Schoch C.L."/>
            <person name="Horwitz B.A."/>
            <person name="Barry K.W."/>
            <person name="Condon B.J."/>
            <person name="Copeland A.C."/>
            <person name="Dhillon B."/>
            <person name="Glaser F."/>
            <person name="Hesse C.N."/>
            <person name="Kosti I."/>
            <person name="LaButti K."/>
            <person name="Lindquist E.A."/>
            <person name="Lucas S."/>
            <person name="Salamov A.A."/>
            <person name="Bradshaw R.E."/>
            <person name="Ciuffetti L."/>
            <person name="Hamelin R.C."/>
            <person name="Kema G.H.J."/>
            <person name="Lawrence C."/>
            <person name="Scott J.A."/>
            <person name="Spatafora J.W."/>
            <person name="Turgeon B.G."/>
            <person name="de Wit P.J.G.M."/>
            <person name="Zhong S."/>
            <person name="Goodwin S.B."/>
            <person name="Grigoriev I.V."/>
        </authorList>
    </citation>
    <scope>NUCLEOTIDE SEQUENCE [LARGE SCALE GENOMIC DNA]</scope>
    <source>
        <strain evidence="2">NZE10 / CBS 128990</strain>
    </source>
</reference>
<dbReference type="HOGENOM" id="CLU_1845050_0_0_1"/>
<reference evidence="2" key="1">
    <citation type="journal article" date="2012" name="PLoS Genet.">
        <title>The genomes of the fungal plant pathogens Cladosporium fulvum and Dothistroma septosporum reveal adaptation to different hosts and lifestyles but also signatures of common ancestry.</title>
        <authorList>
            <person name="de Wit P.J.G.M."/>
            <person name="van der Burgt A."/>
            <person name="Oekmen B."/>
            <person name="Stergiopoulos I."/>
            <person name="Abd-Elsalam K.A."/>
            <person name="Aerts A.L."/>
            <person name="Bahkali A.H."/>
            <person name="Beenen H.G."/>
            <person name="Chettri P."/>
            <person name="Cox M.P."/>
            <person name="Datema E."/>
            <person name="de Vries R.P."/>
            <person name="Dhillon B."/>
            <person name="Ganley A.R."/>
            <person name="Griffiths S.A."/>
            <person name="Guo Y."/>
            <person name="Hamelin R.C."/>
            <person name="Henrissat B."/>
            <person name="Kabir M.S."/>
            <person name="Jashni M.K."/>
            <person name="Kema G."/>
            <person name="Klaubauf S."/>
            <person name="Lapidus A."/>
            <person name="Levasseur A."/>
            <person name="Lindquist E."/>
            <person name="Mehrabi R."/>
            <person name="Ohm R.A."/>
            <person name="Owen T.J."/>
            <person name="Salamov A."/>
            <person name="Schwelm A."/>
            <person name="Schijlen E."/>
            <person name="Sun H."/>
            <person name="van den Burg H.A."/>
            <person name="van Ham R.C.H.J."/>
            <person name="Zhang S."/>
            <person name="Goodwin S.B."/>
            <person name="Grigoriev I.V."/>
            <person name="Collemare J."/>
            <person name="Bradshaw R.E."/>
        </authorList>
    </citation>
    <scope>NUCLEOTIDE SEQUENCE [LARGE SCALE GENOMIC DNA]</scope>
    <source>
        <strain evidence="2">NZE10 / CBS 128990</strain>
    </source>
</reference>
<proteinExistence type="predicted"/>
<evidence type="ECO:0000313" key="1">
    <source>
        <dbReference type="EMBL" id="EME45041.1"/>
    </source>
</evidence>
<dbReference type="AlphaFoldDB" id="N1PNP7"/>
<evidence type="ECO:0000313" key="2">
    <source>
        <dbReference type="Proteomes" id="UP000016933"/>
    </source>
</evidence>
<dbReference type="Proteomes" id="UP000016933">
    <property type="component" value="Unassembled WGS sequence"/>
</dbReference>